<dbReference type="EC" id="1.6.5.5" evidence="4"/>
<dbReference type="NCBIfam" id="NF008024">
    <property type="entry name" value="PRK10754.1"/>
    <property type="match status" value="1"/>
</dbReference>
<sequence>MPKAIRVYEYGGPEVMKLEDVPLAEPGPGQIRVRQEAIGVNFIDIYFRTGAYKSPHMPFTPGKEGAGTVTAVGEGVAQFKVGDRVAYGSVADGCYAEEPLIAASAAVSMPDGIDAQTAAAMMLKGLTAEYLLHRTYKVKPGDTILWHAAAGGVGLIACQWAKHLGATVIGTAGSEEKAELARQNGCDHVILYRSEDVAKRVRELTGGKGVPVVYDGVGQATLMGSLDSLAPTGLLASFGSASGPITGLDLGLLAAKGSLFVTRPTLATFSSQRPVLEEAAANLFNVVRSGAVKIAVNAVRPLAEAEGVHRDLAGRETTGSTVMVP</sequence>
<organism evidence="4 5">
    <name type="scientific">Methylobacterium persicinum</name>
    <dbReference type="NCBI Taxonomy" id="374426"/>
    <lineage>
        <taxon>Bacteria</taxon>
        <taxon>Pseudomonadati</taxon>
        <taxon>Pseudomonadota</taxon>
        <taxon>Alphaproteobacteria</taxon>
        <taxon>Hyphomicrobiales</taxon>
        <taxon>Methylobacteriaceae</taxon>
        <taxon>Methylobacterium</taxon>
    </lineage>
</organism>
<dbReference type="SMART" id="SM00829">
    <property type="entry name" value="PKS_ER"/>
    <property type="match status" value="1"/>
</dbReference>
<dbReference type="InterPro" id="IPR047618">
    <property type="entry name" value="QOR-like"/>
</dbReference>
<evidence type="ECO:0000259" key="3">
    <source>
        <dbReference type="SMART" id="SM00829"/>
    </source>
</evidence>
<dbReference type="InterPro" id="IPR011032">
    <property type="entry name" value="GroES-like_sf"/>
</dbReference>
<dbReference type="PROSITE" id="PS01162">
    <property type="entry name" value="QOR_ZETA_CRYSTAL"/>
    <property type="match status" value="1"/>
</dbReference>
<keyword evidence="2 4" id="KW-0560">Oxidoreductase</keyword>
<keyword evidence="1" id="KW-0521">NADP</keyword>
<dbReference type="InterPro" id="IPR013154">
    <property type="entry name" value="ADH-like_N"/>
</dbReference>
<gene>
    <name evidence="4" type="ORF">QO016_002586</name>
</gene>
<reference evidence="4 5" key="1">
    <citation type="submission" date="2023-07" db="EMBL/GenBank/DDBJ databases">
        <title>Genomic Encyclopedia of Type Strains, Phase IV (KMG-IV): sequencing the most valuable type-strain genomes for metagenomic binning, comparative biology and taxonomic classification.</title>
        <authorList>
            <person name="Goeker M."/>
        </authorList>
    </citation>
    <scope>NUCLEOTIDE SEQUENCE [LARGE SCALE GENOMIC DNA]</scope>
    <source>
        <strain evidence="4 5">DSM 19562</strain>
    </source>
</reference>
<evidence type="ECO:0000256" key="2">
    <source>
        <dbReference type="ARBA" id="ARBA00023002"/>
    </source>
</evidence>
<dbReference type="CDD" id="cd05286">
    <property type="entry name" value="QOR2"/>
    <property type="match status" value="1"/>
</dbReference>
<evidence type="ECO:0000313" key="5">
    <source>
        <dbReference type="Proteomes" id="UP001236369"/>
    </source>
</evidence>
<dbReference type="InterPro" id="IPR013149">
    <property type="entry name" value="ADH-like_C"/>
</dbReference>
<accession>A0ABU0HL86</accession>
<dbReference type="Pfam" id="PF08240">
    <property type="entry name" value="ADH_N"/>
    <property type="match status" value="1"/>
</dbReference>
<dbReference type="PANTHER" id="PTHR48106:SF13">
    <property type="entry name" value="QUINONE OXIDOREDUCTASE-RELATED"/>
    <property type="match status" value="1"/>
</dbReference>
<dbReference type="Proteomes" id="UP001236369">
    <property type="component" value="Unassembled WGS sequence"/>
</dbReference>
<dbReference type="InterPro" id="IPR002364">
    <property type="entry name" value="Quin_OxRdtase/zeta-crystal_CS"/>
</dbReference>
<dbReference type="RefSeq" id="WP_238249833.1">
    <property type="nucleotide sequence ID" value="NZ_BPQX01000034.1"/>
</dbReference>
<dbReference type="SUPFAM" id="SSF50129">
    <property type="entry name" value="GroES-like"/>
    <property type="match status" value="1"/>
</dbReference>
<dbReference type="InterPro" id="IPR020843">
    <property type="entry name" value="ER"/>
</dbReference>
<dbReference type="EMBL" id="JAUSVV010000005">
    <property type="protein sequence ID" value="MDQ0443088.1"/>
    <property type="molecule type" value="Genomic_DNA"/>
</dbReference>
<keyword evidence="5" id="KW-1185">Reference proteome</keyword>
<protein>
    <submittedName>
        <fullName evidence="4">NADPH2:quinone reductase</fullName>
        <ecNumber evidence="4">1.6.5.5</ecNumber>
    </submittedName>
</protein>
<name>A0ABU0HL86_9HYPH</name>
<evidence type="ECO:0000313" key="4">
    <source>
        <dbReference type="EMBL" id="MDQ0443088.1"/>
    </source>
</evidence>
<dbReference type="InterPro" id="IPR036291">
    <property type="entry name" value="NAD(P)-bd_dom_sf"/>
</dbReference>
<proteinExistence type="predicted"/>
<dbReference type="Gene3D" id="3.40.50.720">
    <property type="entry name" value="NAD(P)-binding Rossmann-like Domain"/>
    <property type="match status" value="1"/>
</dbReference>
<dbReference type="SUPFAM" id="SSF51735">
    <property type="entry name" value="NAD(P)-binding Rossmann-fold domains"/>
    <property type="match status" value="1"/>
</dbReference>
<dbReference type="Pfam" id="PF00107">
    <property type="entry name" value="ADH_zinc_N"/>
    <property type="match status" value="1"/>
</dbReference>
<feature type="domain" description="Enoyl reductase (ER)" evidence="3">
    <location>
        <begin position="11"/>
        <end position="323"/>
    </location>
</feature>
<dbReference type="Gene3D" id="3.90.180.10">
    <property type="entry name" value="Medium-chain alcohol dehydrogenases, catalytic domain"/>
    <property type="match status" value="1"/>
</dbReference>
<dbReference type="PANTHER" id="PTHR48106">
    <property type="entry name" value="QUINONE OXIDOREDUCTASE PIG3-RELATED"/>
    <property type="match status" value="1"/>
</dbReference>
<evidence type="ECO:0000256" key="1">
    <source>
        <dbReference type="ARBA" id="ARBA00022857"/>
    </source>
</evidence>
<dbReference type="GO" id="GO:0003960">
    <property type="term" value="F:quinone reductase (NADPH) activity"/>
    <property type="evidence" value="ECO:0007669"/>
    <property type="project" value="UniProtKB-EC"/>
</dbReference>
<comment type="caution">
    <text evidence="4">The sequence shown here is derived from an EMBL/GenBank/DDBJ whole genome shotgun (WGS) entry which is preliminary data.</text>
</comment>